<evidence type="ECO:0000256" key="10">
    <source>
        <dbReference type="ARBA" id="ARBA00023136"/>
    </source>
</evidence>
<dbReference type="OMA" id="MVSVRYH"/>
<keyword evidence="17" id="KW-1185">Reference proteome</keyword>
<evidence type="ECO:0000256" key="9">
    <source>
        <dbReference type="ARBA" id="ARBA00022989"/>
    </source>
</evidence>
<dbReference type="Gene3D" id="3.30.40.10">
    <property type="entry name" value="Zinc/RING finger domain, C3HC4 (zinc finger)"/>
    <property type="match status" value="1"/>
</dbReference>
<dbReference type="SUPFAM" id="SSF57850">
    <property type="entry name" value="RING/U-box"/>
    <property type="match status" value="1"/>
</dbReference>
<dbReference type="GO" id="GO:0010008">
    <property type="term" value="C:endosome membrane"/>
    <property type="evidence" value="ECO:0007669"/>
    <property type="project" value="UniProtKB-SubCell"/>
</dbReference>
<feature type="compositionally biased region" description="Polar residues" evidence="12">
    <location>
        <begin position="10"/>
        <end position="20"/>
    </location>
</feature>
<comment type="subcellular location">
    <subcellularLocation>
        <location evidence="1">Endosome membrane</location>
        <topology evidence="1">Multi-pass membrane protein</topology>
    </subcellularLocation>
</comment>
<feature type="region of interest" description="Disordered" evidence="12">
    <location>
        <begin position="1"/>
        <end position="20"/>
    </location>
</feature>
<evidence type="ECO:0000256" key="5">
    <source>
        <dbReference type="ARBA" id="ARBA00022723"/>
    </source>
</evidence>
<evidence type="ECO:0000256" key="2">
    <source>
        <dbReference type="ARBA" id="ARBA00022583"/>
    </source>
</evidence>
<keyword evidence="8" id="KW-0862">Zinc</keyword>
<dbReference type="InterPro" id="IPR013083">
    <property type="entry name" value="Znf_RING/FYVE/PHD"/>
</dbReference>
<evidence type="ECO:0000256" key="1">
    <source>
        <dbReference type="ARBA" id="ARBA00004337"/>
    </source>
</evidence>
<evidence type="ECO:0000259" key="15">
    <source>
        <dbReference type="PROSITE" id="PS51292"/>
    </source>
</evidence>
<keyword evidence="2" id="KW-0254">Endocytosis</keyword>
<dbReference type="GO" id="GO:0004842">
    <property type="term" value="F:ubiquitin-protein transferase activity"/>
    <property type="evidence" value="ECO:0007669"/>
    <property type="project" value="TreeGrafter"/>
</dbReference>
<dbReference type="PROSITE" id="PS50089">
    <property type="entry name" value="ZF_RING_2"/>
    <property type="match status" value="1"/>
</dbReference>
<feature type="domain" description="RING-type" evidence="14">
    <location>
        <begin position="72"/>
        <end position="126"/>
    </location>
</feature>
<evidence type="ECO:0000256" key="3">
    <source>
        <dbReference type="ARBA" id="ARBA00022679"/>
    </source>
</evidence>
<evidence type="ECO:0000313" key="17">
    <source>
        <dbReference type="Proteomes" id="UP000694388"/>
    </source>
</evidence>
<keyword evidence="6 11" id="KW-0863">Zinc-finger</keyword>
<keyword evidence="5" id="KW-0479">Metal-binding</keyword>
<keyword evidence="9 13" id="KW-1133">Transmembrane helix</keyword>
<keyword evidence="7" id="KW-0833">Ubl conjugation pathway</keyword>
<proteinExistence type="predicted"/>
<dbReference type="Pfam" id="PF12906">
    <property type="entry name" value="RINGv"/>
    <property type="match status" value="1"/>
</dbReference>
<dbReference type="Proteomes" id="UP000694388">
    <property type="component" value="Unplaced"/>
</dbReference>
<dbReference type="PANTHER" id="PTHR46065:SF3">
    <property type="entry name" value="FI20425P1"/>
    <property type="match status" value="1"/>
</dbReference>
<dbReference type="PANTHER" id="PTHR46065">
    <property type="entry name" value="E3 UBIQUITIN-PROTEIN LIGASE MARCH 2/3 FAMILY MEMBER"/>
    <property type="match status" value="1"/>
</dbReference>
<feature type="compositionally biased region" description="Polar residues" evidence="12">
    <location>
        <begin position="49"/>
        <end position="60"/>
    </location>
</feature>
<sequence length="261" mass="28691">MTRQRGDCHSYSTMLPSTPTTQGLLWKAAEGNEAEEKWGHSGPGGEARQPSQPALANSLHTPGLMSGEPPMCRICHEAGASGSDGTALPGSLLAPCHCSGSLGAVHRSCLERWLSTSNSSRCELCRHAFTVQRRPCSFRQWLYNGGSARQRRTLLTDVLCFILVSPLAAVSGWLCLRGAAGHLHLGRGRLEAWGLIALTTALFTIYLFWTAVSLRYHLRLFHDWRQSHQRVCLVLQPLSRPTRPNSGLAPILTHTYKETVL</sequence>
<evidence type="ECO:0000256" key="7">
    <source>
        <dbReference type="ARBA" id="ARBA00022786"/>
    </source>
</evidence>
<dbReference type="Ensembl" id="ENSEBUT00000005179.1">
    <property type="protein sequence ID" value="ENSEBUP00000004741.1"/>
    <property type="gene ID" value="ENSEBUG00000003305.1"/>
</dbReference>
<dbReference type="GeneTree" id="ENSGT00940000159206"/>
<keyword evidence="10 13" id="KW-0472">Membrane</keyword>
<accession>A0A8C4PY03</accession>
<keyword evidence="4 13" id="KW-0812">Transmembrane</keyword>
<organism evidence="16 17">
    <name type="scientific">Eptatretus burgeri</name>
    <name type="common">Inshore hagfish</name>
    <dbReference type="NCBI Taxonomy" id="7764"/>
    <lineage>
        <taxon>Eukaryota</taxon>
        <taxon>Metazoa</taxon>
        <taxon>Chordata</taxon>
        <taxon>Craniata</taxon>
        <taxon>Vertebrata</taxon>
        <taxon>Cyclostomata</taxon>
        <taxon>Myxini</taxon>
        <taxon>Myxiniformes</taxon>
        <taxon>Myxinidae</taxon>
        <taxon>Eptatretinae</taxon>
        <taxon>Eptatretus</taxon>
    </lineage>
</organism>
<dbReference type="InterPro" id="IPR011016">
    <property type="entry name" value="Znf_RING-CH"/>
</dbReference>
<dbReference type="PROSITE" id="PS51292">
    <property type="entry name" value="ZF_RING_CH"/>
    <property type="match status" value="1"/>
</dbReference>
<dbReference type="AlphaFoldDB" id="A0A8C4PY03"/>
<dbReference type="GO" id="GO:0008270">
    <property type="term" value="F:zinc ion binding"/>
    <property type="evidence" value="ECO:0007669"/>
    <property type="project" value="UniProtKB-KW"/>
</dbReference>
<protein>
    <submittedName>
        <fullName evidence="16">Membrane associated ring-CH-type finger 3</fullName>
    </submittedName>
</protein>
<evidence type="ECO:0000256" key="13">
    <source>
        <dbReference type="SAM" id="Phobius"/>
    </source>
</evidence>
<keyword evidence="3" id="KW-0808">Transferase</keyword>
<evidence type="ECO:0000256" key="12">
    <source>
        <dbReference type="SAM" id="MobiDB-lite"/>
    </source>
</evidence>
<dbReference type="GO" id="GO:0016567">
    <property type="term" value="P:protein ubiquitination"/>
    <property type="evidence" value="ECO:0007669"/>
    <property type="project" value="TreeGrafter"/>
</dbReference>
<evidence type="ECO:0000256" key="11">
    <source>
        <dbReference type="PROSITE-ProRule" id="PRU00175"/>
    </source>
</evidence>
<evidence type="ECO:0000256" key="6">
    <source>
        <dbReference type="ARBA" id="ARBA00022771"/>
    </source>
</evidence>
<reference evidence="16" key="1">
    <citation type="submission" date="2025-05" db="UniProtKB">
        <authorList>
            <consortium name="Ensembl"/>
        </authorList>
    </citation>
    <scope>IDENTIFICATION</scope>
</reference>
<feature type="transmembrane region" description="Helical" evidence="13">
    <location>
        <begin position="192"/>
        <end position="212"/>
    </location>
</feature>
<feature type="domain" description="RING-CH-type" evidence="15">
    <location>
        <begin position="64"/>
        <end position="132"/>
    </location>
</feature>
<dbReference type="Ensembl" id="ENSEBUT00000005169.1">
    <property type="protein sequence ID" value="ENSEBUP00000004731.1"/>
    <property type="gene ID" value="ENSEBUG00000003305.1"/>
</dbReference>
<feature type="transmembrane region" description="Helical" evidence="13">
    <location>
        <begin position="158"/>
        <end position="180"/>
    </location>
</feature>
<name>A0A8C4PY03_EPTBU</name>
<evidence type="ECO:0000256" key="8">
    <source>
        <dbReference type="ARBA" id="ARBA00022833"/>
    </source>
</evidence>
<feature type="region of interest" description="Disordered" evidence="12">
    <location>
        <begin position="31"/>
        <end position="62"/>
    </location>
</feature>
<evidence type="ECO:0000259" key="14">
    <source>
        <dbReference type="PROSITE" id="PS50089"/>
    </source>
</evidence>
<evidence type="ECO:0000256" key="4">
    <source>
        <dbReference type="ARBA" id="ARBA00022692"/>
    </source>
</evidence>
<dbReference type="SMART" id="SM00744">
    <property type="entry name" value="RINGv"/>
    <property type="match status" value="1"/>
</dbReference>
<dbReference type="GO" id="GO:0006897">
    <property type="term" value="P:endocytosis"/>
    <property type="evidence" value="ECO:0007669"/>
    <property type="project" value="UniProtKB-KW"/>
</dbReference>
<dbReference type="InterPro" id="IPR001841">
    <property type="entry name" value="Znf_RING"/>
</dbReference>
<evidence type="ECO:0000313" key="16">
    <source>
        <dbReference type="Ensembl" id="ENSEBUP00000004741.1"/>
    </source>
</evidence>